<evidence type="ECO:0000256" key="1">
    <source>
        <dbReference type="SAM" id="MobiDB-lite"/>
    </source>
</evidence>
<protein>
    <submittedName>
        <fullName evidence="2">Uncharacterized protein</fullName>
    </submittedName>
</protein>
<comment type="caution">
    <text evidence="2">The sequence shown here is derived from an EMBL/GenBank/DDBJ whole genome shotgun (WGS) entry which is preliminary data.</text>
</comment>
<evidence type="ECO:0000313" key="3">
    <source>
        <dbReference type="Proteomes" id="UP001162483"/>
    </source>
</evidence>
<reference evidence="2" key="1">
    <citation type="submission" date="2023-05" db="EMBL/GenBank/DDBJ databases">
        <authorList>
            <person name="Stuckert A."/>
        </authorList>
    </citation>
    <scope>NUCLEOTIDE SEQUENCE</scope>
</reference>
<gene>
    <name evidence="2" type="ORF">SPARVUS_LOCUS2874440</name>
</gene>
<accession>A0ABN9BGX0</accession>
<dbReference type="Proteomes" id="UP001162483">
    <property type="component" value="Unassembled WGS sequence"/>
</dbReference>
<dbReference type="EMBL" id="CATNWA010003965">
    <property type="protein sequence ID" value="CAI9546753.1"/>
    <property type="molecule type" value="Genomic_DNA"/>
</dbReference>
<feature type="compositionally biased region" description="Basic and acidic residues" evidence="1">
    <location>
        <begin position="17"/>
        <end position="26"/>
    </location>
</feature>
<evidence type="ECO:0000313" key="2">
    <source>
        <dbReference type="EMBL" id="CAI9546753.1"/>
    </source>
</evidence>
<name>A0ABN9BGX0_9NEOB</name>
<sequence length="53" mass="6308">MGKPRSGQVENKQGQEQSRDWYTDRQHRNHSGNTRELQQHEVAQAKWDRLSMS</sequence>
<proteinExistence type="predicted"/>
<feature type="region of interest" description="Disordered" evidence="1">
    <location>
        <begin position="1"/>
        <end position="53"/>
    </location>
</feature>
<organism evidence="2 3">
    <name type="scientific">Staurois parvus</name>
    <dbReference type="NCBI Taxonomy" id="386267"/>
    <lineage>
        <taxon>Eukaryota</taxon>
        <taxon>Metazoa</taxon>
        <taxon>Chordata</taxon>
        <taxon>Craniata</taxon>
        <taxon>Vertebrata</taxon>
        <taxon>Euteleostomi</taxon>
        <taxon>Amphibia</taxon>
        <taxon>Batrachia</taxon>
        <taxon>Anura</taxon>
        <taxon>Neobatrachia</taxon>
        <taxon>Ranoidea</taxon>
        <taxon>Ranidae</taxon>
        <taxon>Staurois</taxon>
    </lineage>
</organism>
<keyword evidence="3" id="KW-1185">Reference proteome</keyword>